<accession>A0A364NJB4</accession>
<evidence type="ECO:0000256" key="3">
    <source>
        <dbReference type="ARBA" id="ARBA00022519"/>
    </source>
</evidence>
<keyword evidence="2" id="KW-1003">Cell membrane</keyword>
<evidence type="ECO:0000256" key="4">
    <source>
        <dbReference type="ARBA" id="ARBA00022692"/>
    </source>
</evidence>
<feature type="transmembrane region" description="Helical" evidence="7">
    <location>
        <begin position="49"/>
        <end position="71"/>
    </location>
</feature>
<proteinExistence type="predicted"/>
<dbReference type="Proteomes" id="UP000250744">
    <property type="component" value="Unassembled WGS sequence"/>
</dbReference>
<dbReference type="EMBL" id="QKRX01000012">
    <property type="protein sequence ID" value="RAU17110.1"/>
    <property type="molecule type" value="Genomic_DNA"/>
</dbReference>
<dbReference type="PANTHER" id="PTHR30462">
    <property type="entry name" value="INTERMEMBRANE TRANSPORT PROTEIN PQIB-RELATED"/>
    <property type="match status" value="1"/>
</dbReference>
<evidence type="ECO:0000256" key="7">
    <source>
        <dbReference type="SAM" id="Phobius"/>
    </source>
</evidence>
<feature type="transmembrane region" description="Helical" evidence="7">
    <location>
        <begin position="83"/>
        <end position="108"/>
    </location>
</feature>
<protein>
    <submittedName>
        <fullName evidence="8">Paraquat-inducible membrane protein A</fullName>
    </submittedName>
</protein>
<evidence type="ECO:0000256" key="2">
    <source>
        <dbReference type="ARBA" id="ARBA00022475"/>
    </source>
</evidence>
<feature type="transmembrane region" description="Helical" evidence="7">
    <location>
        <begin position="144"/>
        <end position="163"/>
    </location>
</feature>
<comment type="caution">
    <text evidence="8">The sequence shown here is derived from an EMBL/GenBank/DDBJ whole genome shotgun (WGS) entry which is preliminary data.</text>
</comment>
<feature type="transmembrane region" description="Helical" evidence="7">
    <location>
        <begin position="175"/>
        <end position="194"/>
    </location>
</feature>
<dbReference type="GO" id="GO:0005886">
    <property type="term" value="C:plasma membrane"/>
    <property type="evidence" value="ECO:0007669"/>
    <property type="project" value="UniProtKB-SubCell"/>
</dbReference>
<keyword evidence="9" id="KW-1185">Reference proteome</keyword>
<dbReference type="InterPro" id="IPR051800">
    <property type="entry name" value="PqiA-PqiB_transport"/>
</dbReference>
<evidence type="ECO:0000313" key="9">
    <source>
        <dbReference type="Proteomes" id="UP000250744"/>
    </source>
</evidence>
<reference evidence="8 9" key="1">
    <citation type="submission" date="2018-06" db="EMBL/GenBank/DDBJ databases">
        <title>Nitrincola tibetense sp. nov., isolated from Lake XuguoCo on Tibetan Plateau.</title>
        <authorList>
            <person name="Xing P."/>
        </authorList>
    </citation>
    <scope>NUCLEOTIDE SEQUENCE [LARGE SCALE GENOMIC DNA]</scope>
    <source>
        <strain evidence="9">xg18</strain>
    </source>
</reference>
<evidence type="ECO:0000256" key="1">
    <source>
        <dbReference type="ARBA" id="ARBA00004533"/>
    </source>
</evidence>
<evidence type="ECO:0000313" key="8">
    <source>
        <dbReference type="EMBL" id="RAU17110.1"/>
    </source>
</evidence>
<keyword evidence="5 7" id="KW-1133">Transmembrane helix</keyword>
<gene>
    <name evidence="8" type="ORF">DN062_14440</name>
</gene>
<sequence length="209" mass="22736">MINTGQSAASQGLQSCHDCHALWRLSDQNTHCRRCGSALHLRKPNAMPLTWALLLTSTFLLIPANMLPIMMITSLGRGEPATILGGVIDLIDLGMYGIAFVVLAASILIPVGKIIGLLIMLVTLQFGLTTNMQQKMMMFRMVHWIGRWSMLDIFVVAVLVALVQMGNLAQISGQLGATAFAGVVIFTMLAANAFDTRLIWDKHPGTDSE</sequence>
<keyword evidence="3" id="KW-0997">Cell inner membrane</keyword>
<dbReference type="OrthoDB" id="9800207at2"/>
<organism evidence="8 9">
    <name type="scientific">Nitrincola tibetensis</name>
    <dbReference type="NCBI Taxonomy" id="2219697"/>
    <lineage>
        <taxon>Bacteria</taxon>
        <taxon>Pseudomonadati</taxon>
        <taxon>Pseudomonadota</taxon>
        <taxon>Gammaproteobacteria</taxon>
        <taxon>Oceanospirillales</taxon>
        <taxon>Oceanospirillaceae</taxon>
        <taxon>Nitrincola</taxon>
    </lineage>
</organism>
<keyword evidence="4 7" id="KW-0812">Transmembrane</keyword>
<dbReference type="RefSeq" id="WP_112160015.1">
    <property type="nucleotide sequence ID" value="NZ_QKRX01000012.1"/>
</dbReference>
<evidence type="ECO:0000256" key="5">
    <source>
        <dbReference type="ARBA" id="ARBA00022989"/>
    </source>
</evidence>
<name>A0A364NJB4_9GAMM</name>
<keyword evidence="6 7" id="KW-0472">Membrane</keyword>
<evidence type="ECO:0000256" key="6">
    <source>
        <dbReference type="ARBA" id="ARBA00023136"/>
    </source>
</evidence>
<comment type="subcellular location">
    <subcellularLocation>
        <location evidence="1">Cell inner membrane</location>
    </subcellularLocation>
</comment>
<dbReference type="PANTHER" id="PTHR30462:SF1">
    <property type="entry name" value="INTERMEMBRANE TRANSPORT PROTEIN YEBS"/>
    <property type="match status" value="1"/>
</dbReference>
<dbReference type="Pfam" id="PF04403">
    <property type="entry name" value="PqiA"/>
    <property type="match status" value="1"/>
</dbReference>
<dbReference type="InterPro" id="IPR007498">
    <property type="entry name" value="PqiA-like"/>
</dbReference>
<dbReference type="AlphaFoldDB" id="A0A364NJB4"/>